<dbReference type="EMBL" id="LRGB01000515">
    <property type="protein sequence ID" value="KZS18332.1"/>
    <property type="molecule type" value="Genomic_DNA"/>
</dbReference>
<dbReference type="AlphaFoldDB" id="A0A0P5FJW4"/>
<comment type="caution">
    <text evidence="1">The sequence shown here is derived from an EMBL/GenBank/DDBJ whole genome shotgun (WGS) entry which is preliminary data.</text>
</comment>
<accession>A0A0P5FJW4</accession>
<proteinExistence type="predicted"/>
<gene>
    <name evidence="1" type="ORF">APZ42_015518</name>
</gene>
<dbReference type="Proteomes" id="UP000076858">
    <property type="component" value="Unassembled WGS sequence"/>
</dbReference>
<reference evidence="1 2" key="1">
    <citation type="submission" date="2016-03" db="EMBL/GenBank/DDBJ databases">
        <title>EvidentialGene: Evidence-directed Construction of Genes on Genomes.</title>
        <authorList>
            <person name="Gilbert D.G."/>
            <person name="Choi J.-H."/>
            <person name="Mockaitis K."/>
            <person name="Colbourne J."/>
            <person name="Pfrender M."/>
        </authorList>
    </citation>
    <scope>NUCLEOTIDE SEQUENCE [LARGE SCALE GENOMIC DNA]</scope>
    <source>
        <strain evidence="1 2">Xinb3</strain>
        <tissue evidence="1">Complete organism</tissue>
    </source>
</reference>
<name>A0A0P5FJW4_9CRUS</name>
<keyword evidence="2" id="KW-1185">Reference proteome</keyword>
<protein>
    <submittedName>
        <fullName evidence="1">Uncharacterized protein</fullName>
    </submittedName>
</protein>
<evidence type="ECO:0000313" key="2">
    <source>
        <dbReference type="Proteomes" id="UP000076858"/>
    </source>
</evidence>
<evidence type="ECO:0000313" key="1">
    <source>
        <dbReference type="EMBL" id="KZS18332.1"/>
    </source>
</evidence>
<sequence length="242" mass="27262">MAFLKRIFQQTVAKLRRSSKTKEVVIPVGEPSLDKEHHTFQQGSAAIPENSEELTIGKPPTGEIDQTSRQVPTVKAERSEEKTGLIPVNSEYSDVVIQTSNVDNPKTNAEQDKPIKDGFLHKPKEEFSSLVPQPERKKKTFFTIQSLPCRESLHHRRKASRDQRRPKLFRFPKKCNCSWCASLSPLAIKCRACAELYFPGWTAKTGKKPLPFKCKCDWCQTKSSSCSLCGRLIGQTTNPATS</sequence>
<organism evidence="1 2">
    <name type="scientific">Daphnia magna</name>
    <dbReference type="NCBI Taxonomy" id="35525"/>
    <lineage>
        <taxon>Eukaryota</taxon>
        <taxon>Metazoa</taxon>
        <taxon>Ecdysozoa</taxon>
        <taxon>Arthropoda</taxon>
        <taxon>Crustacea</taxon>
        <taxon>Branchiopoda</taxon>
        <taxon>Diplostraca</taxon>
        <taxon>Cladocera</taxon>
        <taxon>Anomopoda</taxon>
        <taxon>Daphniidae</taxon>
        <taxon>Daphnia</taxon>
    </lineage>
</organism>